<sequence length="167" mass="18313">MTATTKVRPADPPVDSWDDEAPDSEPVPLWTAQQVQALVAREKPFSLWRVVALQAAVGGLLALVWWLFGSAPAQQVRSTVWGAAAVVLPHAVMAWGLRRPAVQAQAAFLSFLVWELIKVGLAVVILVAAAWLVRDLSWPALLVALIACLKVHLGAWWWLSRAVRRTN</sequence>
<feature type="transmembrane region" description="Helical" evidence="7">
    <location>
        <begin position="109"/>
        <end position="132"/>
    </location>
</feature>
<keyword evidence="9" id="KW-1185">Reference proteome</keyword>
<keyword evidence="5 7" id="KW-0472">Membrane</keyword>
<feature type="transmembrane region" description="Helical" evidence="7">
    <location>
        <begin position="138"/>
        <end position="159"/>
    </location>
</feature>
<evidence type="ECO:0000256" key="5">
    <source>
        <dbReference type="ARBA" id="ARBA00023136"/>
    </source>
</evidence>
<dbReference type="InterPro" id="IPR005598">
    <property type="entry name" value="ATP_synth_I"/>
</dbReference>
<organism evidence="8 9">
    <name type="scientific">Roseateles asaccharophilus</name>
    <dbReference type="NCBI Taxonomy" id="582607"/>
    <lineage>
        <taxon>Bacteria</taxon>
        <taxon>Pseudomonadati</taxon>
        <taxon>Pseudomonadota</taxon>
        <taxon>Betaproteobacteria</taxon>
        <taxon>Burkholderiales</taxon>
        <taxon>Sphaerotilaceae</taxon>
        <taxon>Roseateles</taxon>
    </lineage>
</organism>
<dbReference type="RefSeq" id="WP_310327724.1">
    <property type="nucleotide sequence ID" value="NZ_JAVDXV010000003.1"/>
</dbReference>
<feature type="transmembrane region" description="Helical" evidence="7">
    <location>
        <begin position="47"/>
        <end position="68"/>
    </location>
</feature>
<evidence type="ECO:0000256" key="6">
    <source>
        <dbReference type="SAM" id="MobiDB-lite"/>
    </source>
</evidence>
<dbReference type="Pfam" id="PF03899">
    <property type="entry name" value="ATP-synt_I"/>
    <property type="match status" value="1"/>
</dbReference>
<gene>
    <name evidence="8" type="ORF">J2X21_001902</name>
</gene>
<comment type="caution">
    <text evidence="8">The sequence shown here is derived from an EMBL/GenBank/DDBJ whole genome shotgun (WGS) entry which is preliminary data.</text>
</comment>
<evidence type="ECO:0000256" key="7">
    <source>
        <dbReference type="SAM" id="Phobius"/>
    </source>
</evidence>
<evidence type="ECO:0000313" key="8">
    <source>
        <dbReference type="EMBL" id="MDR7332769.1"/>
    </source>
</evidence>
<keyword evidence="4 7" id="KW-1133">Transmembrane helix</keyword>
<evidence type="ECO:0000256" key="4">
    <source>
        <dbReference type="ARBA" id="ARBA00022989"/>
    </source>
</evidence>
<feature type="region of interest" description="Disordered" evidence="6">
    <location>
        <begin position="1"/>
        <end position="23"/>
    </location>
</feature>
<comment type="subcellular location">
    <subcellularLocation>
        <location evidence="1">Cell membrane</location>
        <topology evidence="1">Multi-pass membrane protein</topology>
    </subcellularLocation>
</comment>
<evidence type="ECO:0000256" key="2">
    <source>
        <dbReference type="ARBA" id="ARBA00022475"/>
    </source>
</evidence>
<keyword evidence="3 7" id="KW-0812">Transmembrane</keyword>
<keyword evidence="2" id="KW-1003">Cell membrane</keyword>
<reference evidence="8 9" key="1">
    <citation type="submission" date="2023-07" db="EMBL/GenBank/DDBJ databases">
        <title>Sorghum-associated microbial communities from plants grown in Nebraska, USA.</title>
        <authorList>
            <person name="Schachtman D."/>
        </authorList>
    </citation>
    <scope>NUCLEOTIDE SEQUENCE [LARGE SCALE GENOMIC DNA]</scope>
    <source>
        <strain evidence="8 9">BE316</strain>
    </source>
</reference>
<dbReference type="Proteomes" id="UP001180825">
    <property type="component" value="Unassembled WGS sequence"/>
</dbReference>
<evidence type="ECO:0000256" key="1">
    <source>
        <dbReference type="ARBA" id="ARBA00004651"/>
    </source>
</evidence>
<protein>
    <submittedName>
        <fullName evidence="8">ATP synthase protein I</fullName>
    </submittedName>
</protein>
<dbReference type="EMBL" id="JAVDXV010000003">
    <property type="protein sequence ID" value="MDR7332769.1"/>
    <property type="molecule type" value="Genomic_DNA"/>
</dbReference>
<feature type="transmembrane region" description="Helical" evidence="7">
    <location>
        <begin position="80"/>
        <end position="97"/>
    </location>
</feature>
<evidence type="ECO:0000313" key="9">
    <source>
        <dbReference type="Proteomes" id="UP001180825"/>
    </source>
</evidence>
<evidence type="ECO:0000256" key="3">
    <source>
        <dbReference type="ARBA" id="ARBA00022692"/>
    </source>
</evidence>
<accession>A0ABU2A6H6</accession>
<name>A0ABU2A6H6_9BURK</name>
<proteinExistence type="predicted"/>